<name>A0A0A9A7L8_ARUDO</name>
<accession>A0A0A9A7L8</accession>
<reference evidence="1" key="2">
    <citation type="journal article" date="2015" name="Data Brief">
        <title>Shoot transcriptome of the giant reed, Arundo donax.</title>
        <authorList>
            <person name="Barrero R.A."/>
            <person name="Guerrero F.D."/>
            <person name="Moolhuijzen P."/>
            <person name="Goolsby J.A."/>
            <person name="Tidwell J."/>
            <person name="Bellgard S.E."/>
            <person name="Bellgard M.I."/>
        </authorList>
    </citation>
    <scope>NUCLEOTIDE SEQUENCE</scope>
    <source>
        <tissue evidence="1">Shoot tissue taken approximately 20 cm above the soil surface</tissue>
    </source>
</reference>
<proteinExistence type="predicted"/>
<sequence length="32" mass="3824">MLQPWTGRGWRKSGLRVLSARSPWDDGLWRRV</sequence>
<reference evidence="1" key="1">
    <citation type="submission" date="2014-09" db="EMBL/GenBank/DDBJ databases">
        <authorList>
            <person name="Magalhaes I.L.F."/>
            <person name="Oliveira U."/>
            <person name="Santos F.R."/>
            <person name="Vidigal T.H.D.A."/>
            <person name="Brescovit A.D."/>
            <person name="Santos A.J."/>
        </authorList>
    </citation>
    <scope>NUCLEOTIDE SEQUENCE</scope>
    <source>
        <tissue evidence="1">Shoot tissue taken approximately 20 cm above the soil surface</tissue>
    </source>
</reference>
<dbReference type="EMBL" id="GBRH01250251">
    <property type="protein sequence ID" value="JAD47644.1"/>
    <property type="molecule type" value="Transcribed_RNA"/>
</dbReference>
<organism evidence="1">
    <name type="scientific">Arundo donax</name>
    <name type="common">Giant reed</name>
    <name type="synonym">Donax arundinaceus</name>
    <dbReference type="NCBI Taxonomy" id="35708"/>
    <lineage>
        <taxon>Eukaryota</taxon>
        <taxon>Viridiplantae</taxon>
        <taxon>Streptophyta</taxon>
        <taxon>Embryophyta</taxon>
        <taxon>Tracheophyta</taxon>
        <taxon>Spermatophyta</taxon>
        <taxon>Magnoliopsida</taxon>
        <taxon>Liliopsida</taxon>
        <taxon>Poales</taxon>
        <taxon>Poaceae</taxon>
        <taxon>PACMAD clade</taxon>
        <taxon>Arundinoideae</taxon>
        <taxon>Arundineae</taxon>
        <taxon>Arundo</taxon>
    </lineage>
</organism>
<dbReference type="AlphaFoldDB" id="A0A0A9A7L8"/>
<evidence type="ECO:0000313" key="1">
    <source>
        <dbReference type="EMBL" id="JAD47644.1"/>
    </source>
</evidence>
<protein>
    <submittedName>
        <fullName evidence="1">Uncharacterized protein</fullName>
    </submittedName>
</protein>